<dbReference type="InterPro" id="IPR003447">
    <property type="entry name" value="FEMABX"/>
</dbReference>
<dbReference type="GO" id="GO:0009252">
    <property type="term" value="P:peptidoglycan biosynthetic process"/>
    <property type="evidence" value="ECO:0007669"/>
    <property type="project" value="UniProtKB-KW"/>
</dbReference>
<protein>
    <recommendedName>
        <fullName evidence="9">BioF2-like acetyltransferase domain-containing protein</fullName>
    </recommendedName>
</protein>
<dbReference type="GO" id="GO:0016755">
    <property type="term" value="F:aminoacyltransferase activity"/>
    <property type="evidence" value="ECO:0007669"/>
    <property type="project" value="InterPro"/>
</dbReference>
<keyword evidence="8" id="KW-1185">Reference proteome</keyword>
<keyword evidence="2" id="KW-0808">Transferase</keyword>
<evidence type="ECO:0000313" key="7">
    <source>
        <dbReference type="EMBL" id="KAF0567747.1"/>
    </source>
</evidence>
<evidence type="ECO:0008006" key="9">
    <source>
        <dbReference type="Google" id="ProtNLM"/>
    </source>
</evidence>
<keyword evidence="4" id="KW-0573">Peptidoglycan synthesis</keyword>
<dbReference type="GO" id="GO:0008360">
    <property type="term" value="P:regulation of cell shape"/>
    <property type="evidence" value="ECO:0007669"/>
    <property type="project" value="UniProtKB-KW"/>
</dbReference>
<dbReference type="PANTHER" id="PTHR36174:SF1">
    <property type="entry name" value="LIPID II:GLYCINE GLYCYLTRANSFERASE"/>
    <property type="match status" value="1"/>
</dbReference>
<dbReference type="AlphaFoldDB" id="A0A6N7BZ10"/>
<keyword evidence="6" id="KW-0961">Cell wall biogenesis/degradation</keyword>
<evidence type="ECO:0000256" key="2">
    <source>
        <dbReference type="ARBA" id="ARBA00022679"/>
    </source>
</evidence>
<reference evidence="7 8" key="1">
    <citation type="submission" date="2019-09" db="EMBL/GenBank/DDBJ databases">
        <title>Draft genome sequence of Psychrobacter nivimaris LAMA 639, in search for biotechnological relevant genes.</title>
        <authorList>
            <person name="Lima A.O.S."/>
            <person name="Staloch B.E.K."/>
            <person name="Freitas R.C."/>
            <person name="Niero H."/>
            <person name="Silva M.A.C."/>
        </authorList>
    </citation>
    <scope>NUCLEOTIDE SEQUENCE [LARGE SCALE GENOMIC DNA]</scope>
    <source>
        <strain evidence="7 8">LAMA 639</strain>
    </source>
</reference>
<sequence length="363" mass="41719">MDTVQVDYIAIDAEWDKKVSNHHFDIYHLSGWIAASAVIDKGKPQGIIAHYKNKEVLLPIIVRDIDSEHWDATSTYGYGGPLMDKTLTDAELDIILDEIRAFLCERGCVSLFMRLHPIINKEWIPTVGKALTHGLTLVSDLSKSEEEHWSETQNRHRRGIKKAIKMGVVTKTEFLTRQNAMVFSDIYKETMRHVKASDYYFFDDDYFFNLLENLQEKILLITAYQDDKAIGSSIYTLCQESGVMQFHLGGTLNAYTHLQPSKLITHVARNWGRENRYEVLHLGGGVGSNLDSLYEYKKGFSSQELLFKTYRLIVNVAKYTELVADIWFTESDLLSDFFPLYRKEPSKEEVLETIQVEPLANVT</sequence>
<name>A0A6N7BZ10_9GAMM</name>
<dbReference type="GO" id="GO:0071555">
    <property type="term" value="P:cell wall organization"/>
    <property type="evidence" value="ECO:0007669"/>
    <property type="project" value="UniProtKB-KW"/>
</dbReference>
<evidence type="ECO:0000256" key="5">
    <source>
        <dbReference type="ARBA" id="ARBA00023315"/>
    </source>
</evidence>
<dbReference type="SUPFAM" id="SSF55729">
    <property type="entry name" value="Acyl-CoA N-acyltransferases (Nat)"/>
    <property type="match status" value="1"/>
</dbReference>
<keyword evidence="5" id="KW-0012">Acyltransferase</keyword>
<comment type="caution">
    <text evidence="7">The sequence shown here is derived from an EMBL/GenBank/DDBJ whole genome shotgun (WGS) entry which is preliminary data.</text>
</comment>
<evidence type="ECO:0000313" key="8">
    <source>
        <dbReference type="Proteomes" id="UP000471465"/>
    </source>
</evidence>
<comment type="similarity">
    <text evidence="1">Belongs to the FemABX family.</text>
</comment>
<dbReference type="InterPro" id="IPR016181">
    <property type="entry name" value="Acyl_CoA_acyltransferase"/>
</dbReference>
<dbReference type="PANTHER" id="PTHR36174">
    <property type="entry name" value="LIPID II:GLYCINE GLYCYLTRANSFERASE"/>
    <property type="match status" value="1"/>
</dbReference>
<proteinExistence type="inferred from homology"/>
<dbReference type="InterPro" id="IPR050644">
    <property type="entry name" value="PG_Glycine_Bridge_Synth"/>
</dbReference>
<evidence type="ECO:0000256" key="3">
    <source>
        <dbReference type="ARBA" id="ARBA00022960"/>
    </source>
</evidence>
<keyword evidence="3" id="KW-0133">Cell shape</keyword>
<evidence type="ECO:0000256" key="6">
    <source>
        <dbReference type="ARBA" id="ARBA00023316"/>
    </source>
</evidence>
<dbReference type="Gene3D" id="3.40.630.30">
    <property type="match status" value="1"/>
</dbReference>
<organism evidence="7 8">
    <name type="scientific">Psychrobacter nivimaris</name>
    <dbReference type="NCBI Taxonomy" id="281738"/>
    <lineage>
        <taxon>Bacteria</taxon>
        <taxon>Pseudomonadati</taxon>
        <taxon>Pseudomonadota</taxon>
        <taxon>Gammaproteobacteria</taxon>
        <taxon>Moraxellales</taxon>
        <taxon>Moraxellaceae</taxon>
        <taxon>Psychrobacter</taxon>
    </lineage>
</organism>
<gene>
    <name evidence="7" type="ORF">FQV37_1862</name>
</gene>
<evidence type="ECO:0000256" key="4">
    <source>
        <dbReference type="ARBA" id="ARBA00022984"/>
    </source>
</evidence>
<dbReference type="Pfam" id="PF02388">
    <property type="entry name" value="FemAB"/>
    <property type="match status" value="1"/>
</dbReference>
<dbReference type="Proteomes" id="UP000471465">
    <property type="component" value="Unassembled WGS sequence"/>
</dbReference>
<accession>A0A6N7BZ10</accession>
<dbReference type="RefSeq" id="WP_160023393.1">
    <property type="nucleotide sequence ID" value="NZ_VZIZ01000036.1"/>
</dbReference>
<evidence type="ECO:0000256" key="1">
    <source>
        <dbReference type="ARBA" id="ARBA00009943"/>
    </source>
</evidence>
<dbReference type="EMBL" id="VZIZ01000036">
    <property type="protein sequence ID" value="KAF0567747.1"/>
    <property type="molecule type" value="Genomic_DNA"/>
</dbReference>